<sequence>MSSSLPINCINADLLKIIFQKFNHQSSEKKFSKQRAEVVELRLRKDWNRIYTELVDEGHWNPNKNKRKRIKGNDLNNNSQDIVLSNITNMGNNSCSKPRVGNIENKFQTPSFKSVVYPQRKEKLLKEKEVDKKDNKEKINKSFDILRSRGYKCDESIHYEINSVDDENDKSSLENKKTSDKKINEGILLCDLKKHTRIIKKYEKHIDGLLESQKELSKKMSDFSILLTKKIESINKTQNQILDHFEKYQAGTKCLDQNKKTIFDLTFIENLTNNTLKQTHEMTKRSLLKIKAKDGFNILRLPQPNEARKASRCLQVRLCKQKTKIINYFIKTRIENKYSDQNSPDRFTLFQQIPNSCFDTIYHDMSHSVQLKCLHLWLNIYFKS</sequence>
<dbReference type="EMBL" id="JAOAOG010000260">
    <property type="protein sequence ID" value="KAJ6235380.1"/>
    <property type="molecule type" value="Genomic_DNA"/>
</dbReference>
<evidence type="ECO:0000313" key="2">
    <source>
        <dbReference type="Proteomes" id="UP001150062"/>
    </source>
</evidence>
<comment type="caution">
    <text evidence="1">The sequence shown here is derived from an EMBL/GenBank/DDBJ whole genome shotgun (WGS) entry which is preliminary data.</text>
</comment>
<name>A0ABQ8XSP6_9EUKA</name>
<keyword evidence="2" id="KW-1185">Reference proteome</keyword>
<evidence type="ECO:0000313" key="1">
    <source>
        <dbReference type="EMBL" id="KAJ6235380.1"/>
    </source>
</evidence>
<organism evidence="1 2">
    <name type="scientific">Anaeramoeba flamelloides</name>
    <dbReference type="NCBI Taxonomy" id="1746091"/>
    <lineage>
        <taxon>Eukaryota</taxon>
        <taxon>Metamonada</taxon>
        <taxon>Anaeramoebidae</taxon>
        <taxon>Anaeramoeba</taxon>
    </lineage>
</organism>
<accession>A0ABQ8XSP6</accession>
<reference evidence="1" key="1">
    <citation type="submission" date="2022-08" db="EMBL/GenBank/DDBJ databases">
        <title>Novel sulfate-reducing endosymbionts in the free-living metamonad Anaeramoeba.</title>
        <authorList>
            <person name="Jerlstrom-Hultqvist J."/>
            <person name="Cepicka I."/>
            <person name="Gallot-Lavallee L."/>
            <person name="Salas-Leiva D."/>
            <person name="Curtis B.A."/>
            <person name="Zahonova K."/>
            <person name="Pipaliya S."/>
            <person name="Dacks J."/>
            <person name="Roger A.J."/>
        </authorList>
    </citation>
    <scope>NUCLEOTIDE SEQUENCE</scope>
    <source>
        <strain evidence="1">Schooner1</strain>
    </source>
</reference>
<gene>
    <name evidence="1" type="ORF">M0813_28661</name>
</gene>
<dbReference type="Proteomes" id="UP001150062">
    <property type="component" value="Unassembled WGS sequence"/>
</dbReference>
<proteinExistence type="predicted"/>
<protein>
    <submittedName>
        <fullName evidence="1">Uncharacterized protein</fullName>
    </submittedName>
</protein>